<feature type="compositionally biased region" description="Basic and acidic residues" evidence="6">
    <location>
        <begin position="385"/>
        <end position="401"/>
    </location>
</feature>
<sequence length="401" mass="45164">MSYRVEIAKQGRAGCQNTACKAEGIKIQKGEFRFGTWVEMEHGASFRWKHWGCVSGFQMQNLREFLKQGDPDGEYQWDFMDGLNEVPEEYQEKLKTAVIKGKIADEDWKGDPAYNELGQKGTQPRAKKAKKPAEGEDEDADGAASAPTPKKRRRGKKAEDSDEEDAKPAPKRAKKAKKEEAEADSKPAPKKEPVLKKERRKRATSKEDSDEDEVMPTRTSRSRRSTKKEESADELGIEDEAKLSVEDKPAKKSRAKKVKQEAVNENGAAVEDEVRNGRANGTKQELKEELAGIKPEPEEDGVVDMPDKATKPRAKKAKRESIKKEERDDSAVASQVKNEDEDVVDLKPKRERRVKKEEAPEVNTEDVDGHAEAEEEEMRGKKRAKAELTEEVSRCEDANKT</sequence>
<name>A0A177AAU4_9PEZI</name>
<dbReference type="EMBL" id="KV441396">
    <property type="protein sequence ID" value="OAF58532.1"/>
    <property type="molecule type" value="Genomic_DNA"/>
</dbReference>
<keyword evidence="8" id="KW-0418">Kinase</keyword>
<dbReference type="GO" id="GO:0005634">
    <property type="term" value="C:nucleus"/>
    <property type="evidence" value="ECO:0007669"/>
    <property type="project" value="UniProtKB-SubCell"/>
</dbReference>
<dbReference type="InterPro" id="IPR001510">
    <property type="entry name" value="Znf_PARP"/>
</dbReference>
<feature type="compositionally biased region" description="Basic and acidic residues" evidence="6">
    <location>
        <begin position="239"/>
        <end position="250"/>
    </location>
</feature>
<dbReference type="Gene3D" id="3.30.1740.10">
    <property type="entry name" value="Zinc finger, PARP-type"/>
    <property type="match status" value="1"/>
</dbReference>
<dbReference type="GO" id="GO:0003677">
    <property type="term" value="F:DNA binding"/>
    <property type="evidence" value="ECO:0007669"/>
    <property type="project" value="InterPro"/>
</dbReference>
<evidence type="ECO:0000256" key="4">
    <source>
        <dbReference type="ARBA" id="ARBA00022833"/>
    </source>
</evidence>
<reference evidence="8" key="1">
    <citation type="submission" date="2016-03" db="EMBL/GenBank/DDBJ databases">
        <title>Updated assembly of Pseudogymnoascus destructans, the fungus causing white-nose syndrome of bats.</title>
        <authorList>
            <person name="Palmer J.M."/>
            <person name="Drees K.P."/>
            <person name="Foster J.T."/>
            <person name="Lindner D.L."/>
        </authorList>
    </citation>
    <scope>NUCLEOTIDE SEQUENCE [LARGE SCALE GENOMIC DNA]</scope>
    <source>
        <strain evidence="8">20631-21</strain>
    </source>
</reference>
<protein>
    <submittedName>
        <fullName evidence="8">Serine/threonine-protein kinase M1</fullName>
    </submittedName>
</protein>
<dbReference type="Pfam" id="PF00645">
    <property type="entry name" value="zf-PARP"/>
    <property type="match status" value="1"/>
</dbReference>
<dbReference type="InterPro" id="IPR036957">
    <property type="entry name" value="Znf_PARP_sf"/>
</dbReference>
<feature type="compositionally biased region" description="Basic and acidic residues" evidence="6">
    <location>
        <begin position="344"/>
        <end position="359"/>
    </location>
</feature>
<dbReference type="GeneID" id="36287971"/>
<evidence type="ECO:0000256" key="3">
    <source>
        <dbReference type="ARBA" id="ARBA00022771"/>
    </source>
</evidence>
<dbReference type="PROSITE" id="PS50064">
    <property type="entry name" value="ZF_PARP_2"/>
    <property type="match status" value="1"/>
</dbReference>
<feature type="compositionally biased region" description="Basic and acidic residues" evidence="6">
    <location>
        <begin position="177"/>
        <end position="196"/>
    </location>
</feature>
<evidence type="ECO:0000313" key="8">
    <source>
        <dbReference type="EMBL" id="OAF58532.1"/>
    </source>
</evidence>
<gene>
    <name evidence="8" type="primary">MEC1_2</name>
    <name evidence="8" type="ORF">VC83_04903</name>
</gene>
<dbReference type="GO" id="GO:0016301">
    <property type="term" value="F:kinase activity"/>
    <property type="evidence" value="ECO:0007669"/>
    <property type="project" value="UniProtKB-KW"/>
</dbReference>
<dbReference type="SUPFAM" id="SSF57716">
    <property type="entry name" value="Glucocorticoid receptor-like (DNA-binding domain)"/>
    <property type="match status" value="1"/>
</dbReference>
<keyword evidence="4" id="KW-0862">Zinc</keyword>
<dbReference type="OrthoDB" id="429950at2759"/>
<evidence type="ECO:0000256" key="2">
    <source>
        <dbReference type="ARBA" id="ARBA00022723"/>
    </source>
</evidence>
<evidence type="ECO:0000256" key="1">
    <source>
        <dbReference type="ARBA" id="ARBA00004123"/>
    </source>
</evidence>
<dbReference type="Proteomes" id="UP000077154">
    <property type="component" value="Unassembled WGS sequence"/>
</dbReference>
<accession>A0A177AAU4</accession>
<dbReference type="SMART" id="SM01336">
    <property type="entry name" value="zf-PARP"/>
    <property type="match status" value="1"/>
</dbReference>
<evidence type="ECO:0000256" key="6">
    <source>
        <dbReference type="SAM" id="MobiDB-lite"/>
    </source>
</evidence>
<keyword evidence="5" id="KW-0539">Nucleus</keyword>
<keyword evidence="8" id="KW-0808">Transferase</keyword>
<organism evidence="8">
    <name type="scientific">Pseudogymnoascus destructans</name>
    <dbReference type="NCBI Taxonomy" id="655981"/>
    <lineage>
        <taxon>Eukaryota</taxon>
        <taxon>Fungi</taxon>
        <taxon>Dikarya</taxon>
        <taxon>Ascomycota</taxon>
        <taxon>Pezizomycotina</taxon>
        <taxon>Leotiomycetes</taxon>
        <taxon>Thelebolales</taxon>
        <taxon>Thelebolaceae</taxon>
        <taxon>Pseudogymnoascus</taxon>
    </lineage>
</organism>
<dbReference type="RefSeq" id="XP_024323817.1">
    <property type="nucleotide sequence ID" value="XM_024468529.1"/>
</dbReference>
<comment type="subcellular location">
    <subcellularLocation>
        <location evidence="1">Nucleus</location>
    </subcellularLocation>
</comment>
<feature type="compositionally biased region" description="Basic and acidic residues" evidence="6">
    <location>
        <begin position="319"/>
        <end position="330"/>
    </location>
</feature>
<dbReference type="GO" id="GO:0008270">
    <property type="term" value="F:zinc ion binding"/>
    <property type="evidence" value="ECO:0007669"/>
    <property type="project" value="UniProtKB-KW"/>
</dbReference>
<proteinExistence type="predicted"/>
<feature type="region of interest" description="Disordered" evidence="6">
    <location>
        <begin position="108"/>
        <end position="401"/>
    </location>
</feature>
<evidence type="ECO:0000259" key="7">
    <source>
        <dbReference type="PROSITE" id="PS50064"/>
    </source>
</evidence>
<dbReference type="VEuPathDB" id="FungiDB:GMDG_08266"/>
<dbReference type="AlphaFoldDB" id="A0A177AAU4"/>
<keyword evidence="2" id="KW-0479">Metal-binding</keyword>
<evidence type="ECO:0000256" key="5">
    <source>
        <dbReference type="ARBA" id="ARBA00023242"/>
    </source>
</evidence>
<dbReference type="eggNOG" id="ENOG502S5PB">
    <property type="taxonomic scope" value="Eukaryota"/>
</dbReference>
<keyword evidence="3" id="KW-0863">Zinc-finger</keyword>
<feature type="domain" description="PARP-type" evidence="7">
    <location>
        <begin position="3"/>
        <end position="102"/>
    </location>
</feature>